<keyword evidence="13 16" id="KW-0357">Heparan sulfate</keyword>
<dbReference type="InterPro" id="IPR001863">
    <property type="entry name" value="Glypican"/>
</dbReference>
<evidence type="ECO:0000256" key="9">
    <source>
        <dbReference type="ARBA" id="ARBA00022974"/>
    </source>
</evidence>
<keyword evidence="18" id="KW-1185">Reference proteome</keyword>
<evidence type="ECO:0000256" key="6">
    <source>
        <dbReference type="ARBA" id="ARBA00022525"/>
    </source>
</evidence>
<dbReference type="Proteomes" id="UP001434883">
    <property type="component" value="Unassembled WGS sequence"/>
</dbReference>
<evidence type="ECO:0000256" key="5">
    <source>
        <dbReference type="ARBA" id="ARBA00022475"/>
    </source>
</evidence>
<dbReference type="PROSITE" id="PS01207">
    <property type="entry name" value="GLYPICAN"/>
    <property type="match status" value="1"/>
</dbReference>
<dbReference type="InterPro" id="IPR019803">
    <property type="entry name" value="Glypican_CS"/>
</dbReference>
<evidence type="ECO:0000313" key="17">
    <source>
        <dbReference type="EMBL" id="MEQ2215816.1"/>
    </source>
</evidence>
<evidence type="ECO:0000256" key="12">
    <source>
        <dbReference type="ARBA" id="ARBA00023180"/>
    </source>
</evidence>
<keyword evidence="7 16" id="KW-0336">GPI-anchor</keyword>
<keyword evidence="5" id="KW-1003">Cell membrane</keyword>
<dbReference type="PANTHER" id="PTHR10822">
    <property type="entry name" value="GLYPICAN"/>
    <property type="match status" value="1"/>
</dbReference>
<evidence type="ECO:0000313" key="18">
    <source>
        <dbReference type="Proteomes" id="UP001434883"/>
    </source>
</evidence>
<keyword evidence="11" id="KW-1015">Disulfide bond</keyword>
<keyword evidence="14 16" id="KW-0449">Lipoprotein</keyword>
<comment type="function">
    <text evidence="16">Cell surface proteoglycan.</text>
</comment>
<evidence type="ECO:0000256" key="11">
    <source>
        <dbReference type="ARBA" id="ARBA00023157"/>
    </source>
</evidence>
<protein>
    <recommendedName>
        <fullName evidence="4">Glypican-1</fullName>
    </recommendedName>
</protein>
<keyword evidence="9 16" id="KW-0654">Proteoglycan</keyword>
<evidence type="ECO:0000256" key="15">
    <source>
        <dbReference type="RuleBase" id="RU003518"/>
    </source>
</evidence>
<evidence type="ECO:0000256" key="1">
    <source>
        <dbReference type="ARBA" id="ARBA00004239"/>
    </source>
</evidence>
<dbReference type="PANTHER" id="PTHR10822:SF8">
    <property type="entry name" value="GLYPICAN-1"/>
    <property type="match status" value="1"/>
</dbReference>
<keyword evidence="10 16" id="KW-0472">Membrane</keyword>
<keyword evidence="12" id="KW-0325">Glycoprotein</keyword>
<comment type="similarity">
    <text evidence="3 15">Belongs to the glypican family.</text>
</comment>
<keyword evidence="8" id="KW-0732">Signal</keyword>
<comment type="caution">
    <text evidence="17">The sequence shown here is derived from an EMBL/GenBank/DDBJ whole genome shotgun (WGS) entry which is preliminary data.</text>
</comment>
<evidence type="ECO:0000256" key="7">
    <source>
        <dbReference type="ARBA" id="ARBA00022622"/>
    </source>
</evidence>
<evidence type="ECO:0000256" key="14">
    <source>
        <dbReference type="ARBA" id="ARBA00023288"/>
    </source>
</evidence>
<comment type="subcellular location">
    <subcellularLocation>
        <location evidence="2 16">Cell membrane</location>
        <topology evidence="2 16">Lipid-anchor</topology>
        <topology evidence="2 16">GPI-anchor</topology>
    </subcellularLocation>
    <subcellularLocation>
        <location evidence="1">Secreted</location>
        <location evidence="1">Extracellular space</location>
    </subcellularLocation>
</comment>
<keyword evidence="6" id="KW-0964">Secreted</keyword>
<evidence type="ECO:0000256" key="4">
    <source>
        <dbReference type="ARBA" id="ARBA00014714"/>
    </source>
</evidence>
<reference evidence="17 18" key="1">
    <citation type="submission" date="2021-06" db="EMBL/GenBank/DDBJ databases">
        <authorList>
            <person name="Palmer J.M."/>
        </authorList>
    </citation>
    <scope>NUCLEOTIDE SEQUENCE [LARGE SCALE GENOMIC DNA]</scope>
    <source>
        <strain evidence="17 18">XC_2019</strain>
        <tissue evidence="17">Muscle</tissue>
    </source>
</reference>
<evidence type="ECO:0000256" key="3">
    <source>
        <dbReference type="ARBA" id="ARBA00010260"/>
    </source>
</evidence>
<evidence type="ECO:0000256" key="8">
    <source>
        <dbReference type="ARBA" id="ARBA00022729"/>
    </source>
</evidence>
<dbReference type="EMBL" id="JAHRIN010068918">
    <property type="protein sequence ID" value="MEQ2215816.1"/>
    <property type="molecule type" value="Genomic_DNA"/>
</dbReference>
<evidence type="ECO:0000256" key="13">
    <source>
        <dbReference type="ARBA" id="ARBA00023207"/>
    </source>
</evidence>
<proteinExistence type="inferred from homology"/>
<evidence type="ECO:0000256" key="2">
    <source>
        <dbReference type="ARBA" id="ARBA00004609"/>
    </source>
</evidence>
<evidence type="ECO:0000256" key="10">
    <source>
        <dbReference type="ARBA" id="ARBA00023136"/>
    </source>
</evidence>
<name>A0ABV0S6T1_9TELE</name>
<accession>A0ABV0S6T1</accession>
<dbReference type="Pfam" id="PF01153">
    <property type="entry name" value="Glypican"/>
    <property type="match status" value="1"/>
</dbReference>
<feature type="non-terminal residue" evidence="17">
    <location>
        <position position="1"/>
    </location>
</feature>
<organism evidence="17 18">
    <name type="scientific">Xenoophorus captivus</name>
    <dbReference type="NCBI Taxonomy" id="1517983"/>
    <lineage>
        <taxon>Eukaryota</taxon>
        <taxon>Metazoa</taxon>
        <taxon>Chordata</taxon>
        <taxon>Craniata</taxon>
        <taxon>Vertebrata</taxon>
        <taxon>Euteleostomi</taxon>
        <taxon>Actinopterygii</taxon>
        <taxon>Neopterygii</taxon>
        <taxon>Teleostei</taxon>
        <taxon>Neoteleostei</taxon>
        <taxon>Acanthomorphata</taxon>
        <taxon>Ovalentaria</taxon>
        <taxon>Atherinomorphae</taxon>
        <taxon>Cyprinodontiformes</taxon>
        <taxon>Goodeidae</taxon>
        <taxon>Xenoophorus</taxon>
    </lineage>
</organism>
<evidence type="ECO:0000256" key="16">
    <source>
        <dbReference type="RuleBase" id="RU003519"/>
    </source>
</evidence>
<gene>
    <name evidence="17" type="ORF">XENOCAPTIV_006332</name>
</gene>
<sequence>GPTCCTSTMEENLASLSAQETEGLIREAGRSLQASFNSLHRSFDKLYTDLRQYYRGSALNLDENLSDFWSRLLERTFKASAPTDVTLSEDYFECVAKQQETLRPFGDIPRDMKTKVIRSFVTARSFVQGLLVSADVVKKVSQVSLAEECTKALMKLIYCPHCRGLASVKPCSNYCSNVMKGCLANQADLDPVWQELIGKTHLPIPNLSSQTK</sequence>